<dbReference type="EMBL" id="MCGT01000016">
    <property type="protein sequence ID" value="ORX53210.1"/>
    <property type="molecule type" value="Genomic_DNA"/>
</dbReference>
<gene>
    <name evidence="7" type="ORF">DM01DRAFT_1407959</name>
</gene>
<dbReference type="OrthoDB" id="72788at2759"/>
<dbReference type="GO" id="GO:0050661">
    <property type="term" value="F:NADP binding"/>
    <property type="evidence" value="ECO:0007669"/>
    <property type="project" value="InterPro"/>
</dbReference>
<dbReference type="InterPro" id="IPR013785">
    <property type="entry name" value="Aldolase_TIM"/>
</dbReference>
<evidence type="ECO:0000256" key="1">
    <source>
        <dbReference type="ARBA" id="ARBA00001917"/>
    </source>
</evidence>
<keyword evidence="8" id="KW-1185">Reference proteome</keyword>
<evidence type="ECO:0000256" key="5">
    <source>
        <dbReference type="ARBA" id="ARBA00023002"/>
    </source>
</evidence>
<dbReference type="PANTHER" id="PTHR43303">
    <property type="entry name" value="NADPH DEHYDROGENASE C23G7.10C-RELATED"/>
    <property type="match status" value="1"/>
</dbReference>
<dbReference type="InterPro" id="IPR001155">
    <property type="entry name" value="OxRdtase_FMN_N"/>
</dbReference>
<evidence type="ECO:0000313" key="7">
    <source>
        <dbReference type="EMBL" id="ORX53210.1"/>
    </source>
</evidence>
<evidence type="ECO:0000256" key="4">
    <source>
        <dbReference type="ARBA" id="ARBA00022857"/>
    </source>
</evidence>
<dbReference type="AlphaFoldDB" id="A0A1X2GGI3"/>
<name>A0A1X2GGI3_9FUNG</name>
<keyword evidence="2" id="KW-0285">Flavoprotein</keyword>
<evidence type="ECO:0000256" key="2">
    <source>
        <dbReference type="ARBA" id="ARBA00022630"/>
    </source>
</evidence>
<dbReference type="CDD" id="cd02932">
    <property type="entry name" value="OYE_YqiM_FMN"/>
    <property type="match status" value="1"/>
</dbReference>
<dbReference type="GO" id="GO:0010181">
    <property type="term" value="F:FMN binding"/>
    <property type="evidence" value="ECO:0007669"/>
    <property type="project" value="InterPro"/>
</dbReference>
<dbReference type="Proteomes" id="UP000242146">
    <property type="component" value="Unassembled WGS sequence"/>
</dbReference>
<proteinExistence type="predicted"/>
<protein>
    <submittedName>
        <fullName evidence="7">FMN-linked oxidoreductase</fullName>
    </submittedName>
</protein>
<evidence type="ECO:0000259" key="6">
    <source>
        <dbReference type="Pfam" id="PF00724"/>
    </source>
</evidence>
<feature type="domain" description="NADH:flavin oxidoreductase/NADH oxidase N-terminal" evidence="6">
    <location>
        <begin position="26"/>
        <end position="373"/>
    </location>
</feature>
<sequence length="394" mass="43134">MQVAASGRNEKIKPGTPVKDAKKTLLFSPITTKSVTAHNRIVVAPMCQYSAENGRMNHYHLAHYGSLALKGPGTVIIEATAVEARGRISPNDLGLWEEAQVEPLRQVIEMIVSQGSIPGIQLAHAGRKASMGSPFSLNGYSLVPEEQGGWPEDVVGPSDLPFNDQHAKVHALTLAEMQDIKQAWVDAAKRALRAGVKVMQIHGAHGYLLSNFVSGNTNLRTDDYGGSFENRIRYPLEVIQAVRDVWPQDYPFWVRISSSDVKDGQAMSRDDNGWDIYQSIEYAKELKKIGVDVIDCSTGGNLDGIQYPAGPCWQVPYAEAVKKEAGIATGAVGIITKGTEAEDILQQGKADYVCVAREFLRDSGFVLTAADQLGVAVKWPNQYERAYRERAPKL</sequence>
<dbReference type="STRING" id="101127.A0A1X2GGI3"/>
<comment type="cofactor">
    <cofactor evidence="1">
        <name>FMN</name>
        <dbReference type="ChEBI" id="CHEBI:58210"/>
    </cofactor>
</comment>
<dbReference type="PANTHER" id="PTHR43303:SF4">
    <property type="entry name" value="NADPH DEHYDROGENASE C23G7.10C-RELATED"/>
    <property type="match status" value="1"/>
</dbReference>
<dbReference type="InterPro" id="IPR044152">
    <property type="entry name" value="YqjM-like"/>
</dbReference>
<evidence type="ECO:0000256" key="3">
    <source>
        <dbReference type="ARBA" id="ARBA00022643"/>
    </source>
</evidence>
<reference evidence="7 8" key="1">
    <citation type="submission" date="2016-07" db="EMBL/GenBank/DDBJ databases">
        <title>Pervasive Adenine N6-methylation of Active Genes in Fungi.</title>
        <authorList>
            <consortium name="DOE Joint Genome Institute"/>
            <person name="Mondo S.J."/>
            <person name="Dannebaum R.O."/>
            <person name="Kuo R.C."/>
            <person name="Labutti K."/>
            <person name="Haridas S."/>
            <person name="Kuo A."/>
            <person name="Salamov A."/>
            <person name="Ahrendt S.R."/>
            <person name="Lipzen A."/>
            <person name="Sullivan W."/>
            <person name="Andreopoulos W.B."/>
            <person name="Clum A."/>
            <person name="Lindquist E."/>
            <person name="Daum C."/>
            <person name="Ramamoorthy G.K."/>
            <person name="Gryganskyi A."/>
            <person name="Culley D."/>
            <person name="Magnuson J.K."/>
            <person name="James T.Y."/>
            <person name="O'Malley M.A."/>
            <person name="Stajich J.E."/>
            <person name="Spatafora J.W."/>
            <person name="Visel A."/>
            <person name="Grigoriev I.V."/>
        </authorList>
    </citation>
    <scope>NUCLEOTIDE SEQUENCE [LARGE SCALE GENOMIC DNA]</scope>
    <source>
        <strain evidence="7 8">NRRL 3301</strain>
    </source>
</reference>
<dbReference type="Pfam" id="PF00724">
    <property type="entry name" value="Oxidored_FMN"/>
    <property type="match status" value="1"/>
</dbReference>
<accession>A0A1X2GGI3</accession>
<keyword evidence="3" id="KW-0288">FMN</keyword>
<dbReference type="GO" id="GO:0003959">
    <property type="term" value="F:NADPH dehydrogenase activity"/>
    <property type="evidence" value="ECO:0007669"/>
    <property type="project" value="InterPro"/>
</dbReference>
<keyword evidence="5" id="KW-0560">Oxidoreductase</keyword>
<comment type="caution">
    <text evidence="7">The sequence shown here is derived from an EMBL/GenBank/DDBJ whole genome shotgun (WGS) entry which is preliminary data.</text>
</comment>
<evidence type="ECO:0000313" key="8">
    <source>
        <dbReference type="Proteomes" id="UP000242146"/>
    </source>
</evidence>
<organism evidence="7 8">
    <name type="scientific">Hesseltinella vesiculosa</name>
    <dbReference type="NCBI Taxonomy" id="101127"/>
    <lineage>
        <taxon>Eukaryota</taxon>
        <taxon>Fungi</taxon>
        <taxon>Fungi incertae sedis</taxon>
        <taxon>Mucoromycota</taxon>
        <taxon>Mucoromycotina</taxon>
        <taxon>Mucoromycetes</taxon>
        <taxon>Mucorales</taxon>
        <taxon>Cunninghamellaceae</taxon>
        <taxon>Hesseltinella</taxon>
    </lineage>
</organism>
<keyword evidence="4" id="KW-0521">NADP</keyword>
<dbReference type="Gene3D" id="3.20.20.70">
    <property type="entry name" value="Aldolase class I"/>
    <property type="match status" value="1"/>
</dbReference>
<dbReference type="SUPFAM" id="SSF51395">
    <property type="entry name" value="FMN-linked oxidoreductases"/>
    <property type="match status" value="1"/>
</dbReference>